<dbReference type="OrthoDB" id="1739143at2759"/>
<dbReference type="RefSeq" id="XP_018060746.1">
    <property type="nucleotide sequence ID" value="XM_018207331.1"/>
</dbReference>
<accession>A0A132B250</accession>
<protein>
    <submittedName>
        <fullName evidence="4">Isochorismatase hydrolase</fullName>
    </submittedName>
</protein>
<sequence length="220" mass="24566">MASKFYVPVDIKHTALLLTDVQDQILQRFDASQQTEYLANIQRLLTVFRKEIQKQEHDAAGPLIVHHILPFDINSNSFVSPYNKLASWVASLKKAGHFGDAFKDPNKPHYAVPESLVPESGWGTGSEIILSKIQAGCFSSSELLQYLRARDIKRVVLCGLTTVGSVLGSARLGADLDFHIVIPRDGVMDDDKEVSDFLLDRVLPKFVDVVEISDIEELFK</sequence>
<dbReference type="InterPro" id="IPR036380">
    <property type="entry name" value="Isochorismatase-like_sf"/>
</dbReference>
<dbReference type="AlphaFoldDB" id="A0A132B250"/>
<dbReference type="Gene3D" id="3.40.50.850">
    <property type="entry name" value="Isochorismatase-like"/>
    <property type="match status" value="1"/>
</dbReference>
<feature type="domain" description="Isochorismatase-like" evidence="3">
    <location>
        <begin position="14"/>
        <end position="212"/>
    </location>
</feature>
<reference evidence="4 5" key="1">
    <citation type="submission" date="2015-10" db="EMBL/GenBank/DDBJ databases">
        <title>Full genome of DAOMC 229536 Phialocephala scopiformis, a fungal endophyte of spruce producing the potent anti-insectan compound rugulosin.</title>
        <authorList>
            <consortium name="DOE Joint Genome Institute"/>
            <person name="Walker A.K."/>
            <person name="Frasz S.L."/>
            <person name="Seifert K.A."/>
            <person name="Miller J.D."/>
            <person name="Mondo S.J."/>
            <person name="Labutti K."/>
            <person name="Lipzen A."/>
            <person name="Dockter R."/>
            <person name="Kennedy M."/>
            <person name="Grigoriev I.V."/>
            <person name="Spatafora J.W."/>
        </authorList>
    </citation>
    <scope>NUCLEOTIDE SEQUENCE [LARGE SCALE GENOMIC DNA]</scope>
    <source>
        <strain evidence="4 5">CBS 120377</strain>
    </source>
</reference>
<dbReference type="GO" id="GO:0016787">
    <property type="term" value="F:hydrolase activity"/>
    <property type="evidence" value="ECO:0007669"/>
    <property type="project" value="UniProtKB-KW"/>
</dbReference>
<keyword evidence="2 4" id="KW-0378">Hydrolase</keyword>
<evidence type="ECO:0000256" key="1">
    <source>
        <dbReference type="ARBA" id="ARBA00006336"/>
    </source>
</evidence>
<evidence type="ECO:0000313" key="5">
    <source>
        <dbReference type="Proteomes" id="UP000070700"/>
    </source>
</evidence>
<dbReference type="Pfam" id="PF00857">
    <property type="entry name" value="Isochorismatase"/>
    <property type="match status" value="1"/>
</dbReference>
<evidence type="ECO:0000256" key="2">
    <source>
        <dbReference type="ARBA" id="ARBA00022801"/>
    </source>
</evidence>
<dbReference type="InterPro" id="IPR050272">
    <property type="entry name" value="Isochorismatase-like_hydrls"/>
</dbReference>
<dbReference type="SUPFAM" id="SSF52499">
    <property type="entry name" value="Isochorismatase-like hydrolases"/>
    <property type="match status" value="1"/>
</dbReference>
<keyword evidence="5" id="KW-1185">Reference proteome</keyword>
<proteinExistence type="inferred from homology"/>
<dbReference type="InParanoid" id="A0A132B250"/>
<dbReference type="InterPro" id="IPR000868">
    <property type="entry name" value="Isochorismatase-like_dom"/>
</dbReference>
<dbReference type="Proteomes" id="UP000070700">
    <property type="component" value="Unassembled WGS sequence"/>
</dbReference>
<evidence type="ECO:0000313" key="4">
    <source>
        <dbReference type="EMBL" id="KUJ06391.1"/>
    </source>
</evidence>
<dbReference type="EMBL" id="KQ947447">
    <property type="protein sequence ID" value="KUJ06391.1"/>
    <property type="molecule type" value="Genomic_DNA"/>
</dbReference>
<name>A0A132B250_MOLSC</name>
<dbReference type="KEGG" id="psco:LY89DRAFT_411890"/>
<evidence type="ECO:0000259" key="3">
    <source>
        <dbReference type="Pfam" id="PF00857"/>
    </source>
</evidence>
<dbReference type="GeneID" id="28817057"/>
<organism evidence="4 5">
    <name type="scientific">Mollisia scopiformis</name>
    <name type="common">Conifer needle endophyte fungus</name>
    <name type="synonym">Phialocephala scopiformis</name>
    <dbReference type="NCBI Taxonomy" id="149040"/>
    <lineage>
        <taxon>Eukaryota</taxon>
        <taxon>Fungi</taxon>
        <taxon>Dikarya</taxon>
        <taxon>Ascomycota</taxon>
        <taxon>Pezizomycotina</taxon>
        <taxon>Leotiomycetes</taxon>
        <taxon>Helotiales</taxon>
        <taxon>Mollisiaceae</taxon>
        <taxon>Mollisia</taxon>
    </lineage>
</organism>
<comment type="similarity">
    <text evidence="1">Belongs to the isochorismatase family.</text>
</comment>
<dbReference type="PANTHER" id="PTHR43540">
    <property type="entry name" value="PEROXYUREIDOACRYLATE/UREIDOACRYLATE AMIDOHYDROLASE-RELATED"/>
    <property type="match status" value="1"/>
</dbReference>
<gene>
    <name evidence="4" type="ORF">LY89DRAFT_411890</name>
</gene>